<dbReference type="InterPro" id="IPR044991">
    <property type="entry name" value="TET_plant"/>
</dbReference>
<accession>A0A061G3I8</accession>
<dbReference type="InParanoid" id="A0A061G3I8"/>
<feature type="transmembrane region" description="Helical" evidence="6">
    <location>
        <begin position="116"/>
        <end position="142"/>
    </location>
</feature>
<evidence type="ECO:0000256" key="4">
    <source>
        <dbReference type="ARBA" id="ARBA00022989"/>
    </source>
</evidence>
<evidence type="ECO:0000256" key="6">
    <source>
        <dbReference type="SAM" id="Phobius"/>
    </source>
</evidence>
<dbReference type="AlphaFoldDB" id="A0A061G3I8"/>
<keyword evidence="5 6" id="KW-0472">Membrane</keyword>
<proteinExistence type="inferred from homology"/>
<dbReference type="Gramene" id="EOY23978">
    <property type="protein sequence ID" value="EOY23978"/>
    <property type="gene ID" value="TCM_015699"/>
</dbReference>
<dbReference type="eggNOG" id="ENOG502QQRT">
    <property type="taxonomic scope" value="Eukaryota"/>
</dbReference>
<comment type="similarity">
    <text evidence="2">Belongs to the tetraspanin (TM4SF) family.</text>
</comment>
<comment type="subcellular location">
    <subcellularLocation>
        <location evidence="1">Membrane</location>
        <topology evidence="1">Multi-pass membrane protein</topology>
    </subcellularLocation>
</comment>
<feature type="transmembrane region" description="Helical" evidence="6">
    <location>
        <begin position="54"/>
        <end position="76"/>
    </location>
</feature>
<evidence type="ECO:0000256" key="3">
    <source>
        <dbReference type="ARBA" id="ARBA00022692"/>
    </source>
</evidence>
<evidence type="ECO:0000256" key="1">
    <source>
        <dbReference type="ARBA" id="ARBA00004141"/>
    </source>
</evidence>
<feature type="transmembrane region" description="Helical" evidence="6">
    <location>
        <begin position="279"/>
        <end position="300"/>
    </location>
</feature>
<dbReference type="EMBL" id="CM001881">
    <property type="protein sequence ID" value="EOY23978.1"/>
    <property type="molecule type" value="Genomic_DNA"/>
</dbReference>
<evidence type="ECO:0000313" key="8">
    <source>
        <dbReference type="Proteomes" id="UP000026915"/>
    </source>
</evidence>
<dbReference type="STRING" id="3641.A0A061G3I8"/>
<name>A0A061G3I8_THECC</name>
<evidence type="ECO:0000256" key="2">
    <source>
        <dbReference type="ARBA" id="ARBA00006840"/>
    </source>
</evidence>
<reference evidence="7 8" key="1">
    <citation type="journal article" date="2013" name="Genome Biol.">
        <title>The genome sequence of the most widely cultivated cacao type and its use to identify candidate genes regulating pod color.</title>
        <authorList>
            <person name="Motamayor J.C."/>
            <person name="Mockaitis K."/>
            <person name="Schmutz J."/>
            <person name="Haiminen N."/>
            <person name="Iii D.L."/>
            <person name="Cornejo O."/>
            <person name="Findley S.D."/>
            <person name="Zheng P."/>
            <person name="Utro F."/>
            <person name="Royaert S."/>
            <person name="Saski C."/>
            <person name="Jenkins J."/>
            <person name="Podicheti R."/>
            <person name="Zhao M."/>
            <person name="Scheffler B.E."/>
            <person name="Stack J.C."/>
            <person name="Feltus F.A."/>
            <person name="Mustiga G.M."/>
            <person name="Amores F."/>
            <person name="Phillips W."/>
            <person name="Marelli J.P."/>
            <person name="May G.D."/>
            <person name="Shapiro H."/>
            <person name="Ma J."/>
            <person name="Bustamante C.D."/>
            <person name="Schnell R.J."/>
            <person name="Main D."/>
            <person name="Gilbert D."/>
            <person name="Parida L."/>
            <person name="Kuhn D.N."/>
        </authorList>
    </citation>
    <scope>NUCLEOTIDE SEQUENCE [LARGE SCALE GENOMIC DNA]</scope>
    <source>
        <strain evidence="8">cv. Matina 1-6</strain>
    </source>
</reference>
<dbReference type="OMA" id="DQMQLCF"/>
<dbReference type="InterPro" id="IPR018499">
    <property type="entry name" value="Tetraspanin/Peripherin"/>
</dbReference>
<dbReference type="Proteomes" id="UP000026915">
    <property type="component" value="Chromosome 3"/>
</dbReference>
<keyword evidence="8" id="KW-1185">Reference proteome</keyword>
<keyword evidence="4 6" id="KW-1133">Transmembrane helix</keyword>
<gene>
    <name evidence="7" type="ORF">TCM_015699</name>
</gene>
<organism evidence="7 8">
    <name type="scientific">Theobroma cacao</name>
    <name type="common">Cacao</name>
    <name type="synonym">Cocoa</name>
    <dbReference type="NCBI Taxonomy" id="3641"/>
    <lineage>
        <taxon>Eukaryota</taxon>
        <taxon>Viridiplantae</taxon>
        <taxon>Streptophyta</taxon>
        <taxon>Embryophyta</taxon>
        <taxon>Tracheophyta</taxon>
        <taxon>Spermatophyta</taxon>
        <taxon>Magnoliopsida</taxon>
        <taxon>eudicotyledons</taxon>
        <taxon>Gunneridae</taxon>
        <taxon>Pentapetalae</taxon>
        <taxon>rosids</taxon>
        <taxon>malvids</taxon>
        <taxon>Malvales</taxon>
        <taxon>Malvaceae</taxon>
        <taxon>Byttnerioideae</taxon>
        <taxon>Theobroma</taxon>
    </lineage>
</organism>
<evidence type="ECO:0000313" key="7">
    <source>
        <dbReference type="EMBL" id="EOY23978.1"/>
    </source>
</evidence>
<protein>
    <submittedName>
        <fullName evidence="7">Tetraspanin family protein, putative</fullName>
    </submittedName>
</protein>
<dbReference type="PANTHER" id="PTHR32191">
    <property type="entry name" value="TETRASPANIN-8-RELATED"/>
    <property type="match status" value="1"/>
</dbReference>
<feature type="transmembrane region" description="Helical" evidence="6">
    <location>
        <begin position="88"/>
        <end position="109"/>
    </location>
</feature>
<evidence type="ECO:0000256" key="5">
    <source>
        <dbReference type="ARBA" id="ARBA00023136"/>
    </source>
</evidence>
<dbReference type="HOGENOM" id="CLU_066970_0_0_1"/>
<dbReference type="Pfam" id="PF00335">
    <property type="entry name" value="Tetraspanin"/>
    <property type="match status" value="1"/>
</dbReference>
<dbReference type="GO" id="GO:0009734">
    <property type="term" value="P:auxin-activated signaling pathway"/>
    <property type="evidence" value="ECO:0007669"/>
    <property type="project" value="InterPro"/>
</dbReference>
<keyword evidence="3 6" id="KW-0812">Transmembrane</keyword>
<dbReference type="GO" id="GO:0005886">
    <property type="term" value="C:plasma membrane"/>
    <property type="evidence" value="ECO:0000318"/>
    <property type="project" value="GO_Central"/>
</dbReference>
<dbReference type="GO" id="GO:0009506">
    <property type="term" value="C:plasmodesma"/>
    <property type="evidence" value="ECO:0000318"/>
    <property type="project" value="GO_Central"/>
</dbReference>
<sequence>MIVNIFFIIFARIFLQSKLFHFLFIIRSHSQATKPSPERSSQNPVTKMAASNTIVGTINFITLLLSIPIIGAGIWLANEPDNSCVKILQWPLIILGISISVVALLGFVGGCWRITWLLIVYLVAMFILIVLFACLVVLIYLVTNKGSGHPAPGRTYLEHDLDDFSGWLRRKVASPYKWNRIRACLNSTDMCSELNQRYRIAQDFFNARLTSIQYGCCMPPAECGYTYINPTYWLTPNNTAASMDCLQWSNDQMQLCFHCDSCKAGLLANLTKEWRSVDIILLITLVVLICVYLIGFCCALRKSKPGDGDTSPRRNKENT</sequence>
<feature type="transmembrane region" description="Helical" evidence="6">
    <location>
        <begin position="6"/>
        <end position="26"/>
    </location>
</feature>